<feature type="coiled-coil region" evidence="1">
    <location>
        <begin position="298"/>
        <end position="325"/>
    </location>
</feature>
<reference evidence="2 3" key="1">
    <citation type="submission" date="2018-05" db="EMBL/GenBank/DDBJ databases">
        <title>Genomic Encyclopedia of Type Strains, Phase IV (KMG-IV): sequencing the most valuable type-strain genomes for metagenomic binning, comparative biology and taxonomic classification.</title>
        <authorList>
            <person name="Goeker M."/>
        </authorList>
    </citation>
    <scope>NUCLEOTIDE SEQUENCE [LARGE SCALE GENOMIC DNA]</scope>
    <source>
        <strain evidence="2 3">DSM 14263</strain>
    </source>
</reference>
<evidence type="ECO:0000256" key="1">
    <source>
        <dbReference type="SAM" id="Coils"/>
    </source>
</evidence>
<accession>A0A316HLP5</accession>
<dbReference type="Proteomes" id="UP000245812">
    <property type="component" value="Unassembled WGS sequence"/>
</dbReference>
<sequence>MLTFKTQFPINAEKTTEDLLDCTHAWISGSPHSELARKLSGIKFEDGTSVSTANESVLSSSFKDSERETAGVRYEKREDGEIRWITDVVGSKSKDGFIVAVQLSVDSELPVERLDQGKRPYILKSLMERIGGGVDGDLIVSDKPIFLKEQDLSLAADIICAKANYTMPVVYVSADNRDKPFIDPDQTAKWLSGMAHVVVEPSRSFSFKLMREVYGENAYGGAVGIYWPDGVGKWLFLPTGNYSDPKEMQIAVSRKVRASLLSQRTKRECTWSNLQELIARHRLQELKDSGSNDINEYIRHFDAEMASKDEEIQRLEAELARAKYARQLPSGVSNTDGTNLALASTERDLYQGERLDIIIDSLKAAADAAEPHSRRRDVLTDIIKQNAHSGEREQILERLKQVLRQYDSMTASVRAELESLGFAILEDGKHYKLILHEDSRYPFILAKTGSDWRGGLNAFSDLKRRIF</sequence>
<dbReference type="RefSeq" id="WP_146203589.1">
    <property type="nucleotide sequence ID" value="NZ_MSZV01000019.1"/>
</dbReference>
<evidence type="ECO:0000313" key="2">
    <source>
        <dbReference type="EMBL" id="PWK82132.1"/>
    </source>
</evidence>
<dbReference type="EMBL" id="QGHC01000017">
    <property type="protein sequence ID" value="PWK82132.1"/>
    <property type="molecule type" value="Genomic_DNA"/>
</dbReference>
<keyword evidence="3" id="KW-1185">Reference proteome</keyword>
<proteinExistence type="predicted"/>
<organism evidence="2 3">
    <name type="scientific">Fulvimonas soli</name>
    <dbReference type="NCBI Taxonomy" id="155197"/>
    <lineage>
        <taxon>Bacteria</taxon>
        <taxon>Pseudomonadati</taxon>
        <taxon>Pseudomonadota</taxon>
        <taxon>Gammaproteobacteria</taxon>
        <taxon>Lysobacterales</taxon>
        <taxon>Rhodanobacteraceae</taxon>
        <taxon>Fulvimonas</taxon>
    </lineage>
</organism>
<keyword evidence="1" id="KW-0175">Coiled coil</keyword>
<gene>
    <name evidence="2" type="ORF">C7456_11739</name>
</gene>
<dbReference type="AlphaFoldDB" id="A0A316HLP5"/>
<comment type="caution">
    <text evidence="2">The sequence shown here is derived from an EMBL/GenBank/DDBJ whole genome shotgun (WGS) entry which is preliminary data.</text>
</comment>
<evidence type="ECO:0000313" key="3">
    <source>
        <dbReference type="Proteomes" id="UP000245812"/>
    </source>
</evidence>
<name>A0A316HLP5_9GAMM</name>
<protein>
    <submittedName>
        <fullName evidence="2">Uncharacterized protein</fullName>
    </submittedName>
</protein>